<protein>
    <submittedName>
        <fullName evidence="1">Uncharacterized protein</fullName>
    </submittedName>
</protein>
<dbReference type="AlphaFoldDB" id="A0A0E0B5D3"/>
<proteinExistence type="predicted"/>
<dbReference type="HOGENOM" id="CLU_2945503_0_0_1"/>
<reference evidence="1" key="1">
    <citation type="submission" date="2015-04" db="UniProtKB">
        <authorList>
            <consortium name="EnsemblPlants"/>
        </authorList>
    </citation>
    <scope>IDENTIFICATION</scope>
</reference>
<dbReference type="Proteomes" id="UP000026961">
    <property type="component" value="Chromosome 9"/>
</dbReference>
<evidence type="ECO:0000313" key="2">
    <source>
        <dbReference type="Proteomes" id="UP000026961"/>
    </source>
</evidence>
<sequence>MFLAGAGGFIAIMAAAVAVLCDVRGAMRCFVLVLSLRMVQPLARTLQCKGSTIAHENVTH</sequence>
<dbReference type="EnsemblPlants" id="OGLUM09G17100.1">
    <property type="protein sequence ID" value="OGLUM09G17100.1"/>
    <property type="gene ID" value="OGLUM09G17100"/>
</dbReference>
<keyword evidence="2" id="KW-1185">Reference proteome</keyword>
<name>A0A0E0B5D3_9ORYZ</name>
<reference evidence="1" key="2">
    <citation type="submission" date="2018-05" db="EMBL/GenBank/DDBJ databases">
        <title>OgluRS3 (Oryza glumaepatula Reference Sequence Version 3).</title>
        <authorList>
            <person name="Zhang J."/>
            <person name="Kudrna D."/>
            <person name="Lee S."/>
            <person name="Talag J."/>
            <person name="Welchert J."/>
            <person name="Wing R.A."/>
        </authorList>
    </citation>
    <scope>NUCLEOTIDE SEQUENCE [LARGE SCALE GENOMIC DNA]</scope>
</reference>
<accession>A0A0E0B5D3</accession>
<dbReference type="Gramene" id="OGLUM09G17100.1">
    <property type="protein sequence ID" value="OGLUM09G17100.1"/>
    <property type="gene ID" value="OGLUM09G17100"/>
</dbReference>
<evidence type="ECO:0000313" key="1">
    <source>
        <dbReference type="EnsemblPlants" id="OGLUM09G17100.1"/>
    </source>
</evidence>
<organism evidence="1">
    <name type="scientific">Oryza glumipatula</name>
    <dbReference type="NCBI Taxonomy" id="40148"/>
    <lineage>
        <taxon>Eukaryota</taxon>
        <taxon>Viridiplantae</taxon>
        <taxon>Streptophyta</taxon>
        <taxon>Embryophyta</taxon>
        <taxon>Tracheophyta</taxon>
        <taxon>Spermatophyta</taxon>
        <taxon>Magnoliopsida</taxon>
        <taxon>Liliopsida</taxon>
        <taxon>Poales</taxon>
        <taxon>Poaceae</taxon>
        <taxon>BOP clade</taxon>
        <taxon>Oryzoideae</taxon>
        <taxon>Oryzeae</taxon>
        <taxon>Oryzinae</taxon>
        <taxon>Oryza</taxon>
    </lineage>
</organism>